<name>A0ABM0MWA3_SACKO</name>
<organism evidence="2 3">
    <name type="scientific">Saccoglossus kowalevskii</name>
    <name type="common">Acorn worm</name>
    <dbReference type="NCBI Taxonomy" id="10224"/>
    <lineage>
        <taxon>Eukaryota</taxon>
        <taxon>Metazoa</taxon>
        <taxon>Hemichordata</taxon>
        <taxon>Enteropneusta</taxon>
        <taxon>Harrimaniidae</taxon>
        <taxon>Saccoglossus</taxon>
    </lineage>
</organism>
<dbReference type="PANTHER" id="PTHR10404">
    <property type="entry name" value="N-ACETYLATED-ALPHA-LINKED ACIDIC DIPEPTIDASE"/>
    <property type="match status" value="1"/>
</dbReference>
<accession>A0ABM0MWA3</accession>
<dbReference type="Proteomes" id="UP000694865">
    <property type="component" value="Unplaced"/>
</dbReference>
<feature type="non-terminal residue" evidence="3">
    <location>
        <position position="1"/>
    </location>
</feature>
<evidence type="ECO:0000313" key="2">
    <source>
        <dbReference type="Proteomes" id="UP000694865"/>
    </source>
</evidence>
<reference evidence="3" key="1">
    <citation type="submission" date="2025-08" db="UniProtKB">
        <authorList>
            <consortium name="RefSeq"/>
        </authorList>
    </citation>
    <scope>IDENTIFICATION</scope>
    <source>
        <tissue evidence="3">Testes</tissue>
    </source>
</reference>
<evidence type="ECO:0000259" key="1">
    <source>
        <dbReference type="Pfam" id="PF04389"/>
    </source>
</evidence>
<protein>
    <submittedName>
        <fullName evidence="3">N-acetylated-alpha-linked acidic dipeptidase 2-like</fullName>
    </submittedName>
</protein>
<evidence type="ECO:0000313" key="3">
    <source>
        <dbReference type="RefSeq" id="XP_006824294.1"/>
    </source>
</evidence>
<dbReference type="RefSeq" id="XP_006824294.1">
    <property type="nucleotide sequence ID" value="XM_006824231.1"/>
</dbReference>
<gene>
    <name evidence="3" type="primary">LOC102802333</name>
</gene>
<dbReference type="PANTHER" id="PTHR10404:SF77">
    <property type="entry name" value="GLUTAMATE CARBOXYPEPTIDASE 2 HOMOLOG"/>
    <property type="match status" value="1"/>
</dbReference>
<dbReference type="Pfam" id="PF04389">
    <property type="entry name" value="Peptidase_M28"/>
    <property type="match status" value="1"/>
</dbReference>
<sequence>RYVILGNHHDAWVFGALDPSSGTACLLEIARVFKVLVDQHGWKPRRSIVFCSWGAEEYGLIGSTEWVEENMKSLSSKAVVYLNVDISVQGNYVFRAKSSPTLYQVIYDVAKKIPDPNGGSLYDIWLKRNPMKEESLPYIGNLGSGSDYAPFMVTAGISSLDIRYTYDSATNLSSYPLYHSMYETSI</sequence>
<proteinExistence type="predicted"/>
<dbReference type="Gene3D" id="3.40.630.10">
    <property type="entry name" value="Zn peptidases"/>
    <property type="match status" value="1"/>
</dbReference>
<dbReference type="GeneID" id="102802333"/>
<feature type="domain" description="Peptidase M28" evidence="1">
    <location>
        <begin position="2"/>
        <end position="180"/>
    </location>
</feature>
<dbReference type="InterPro" id="IPR007484">
    <property type="entry name" value="Peptidase_M28"/>
</dbReference>
<dbReference type="InterPro" id="IPR039373">
    <property type="entry name" value="Peptidase_M28B"/>
</dbReference>
<dbReference type="SUPFAM" id="SSF53187">
    <property type="entry name" value="Zn-dependent exopeptidases"/>
    <property type="match status" value="1"/>
</dbReference>
<keyword evidence="2" id="KW-1185">Reference proteome</keyword>